<dbReference type="Pfam" id="PF18912">
    <property type="entry name" value="DZR_2"/>
    <property type="match status" value="1"/>
</dbReference>
<dbReference type="Gene3D" id="3.40.50.2020">
    <property type="match status" value="1"/>
</dbReference>
<evidence type="ECO:0000259" key="2">
    <source>
        <dbReference type="Pfam" id="PF18912"/>
    </source>
</evidence>
<proteinExistence type="inferred from homology"/>
<evidence type="ECO:0000256" key="1">
    <source>
        <dbReference type="ARBA" id="ARBA00008007"/>
    </source>
</evidence>
<dbReference type="Proteomes" id="UP000265955">
    <property type="component" value="Unassembled WGS sequence"/>
</dbReference>
<dbReference type="InterPro" id="IPR000836">
    <property type="entry name" value="PRTase_dom"/>
</dbReference>
<dbReference type="AlphaFoldDB" id="A0A3A3FP11"/>
<organism evidence="3 4">
    <name type="scientific">Noviherbaspirillum saxi</name>
    <dbReference type="NCBI Taxonomy" id="2320863"/>
    <lineage>
        <taxon>Bacteria</taxon>
        <taxon>Pseudomonadati</taxon>
        <taxon>Pseudomonadota</taxon>
        <taxon>Betaproteobacteria</taxon>
        <taxon>Burkholderiales</taxon>
        <taxon>Oxalobacteraceae</taxon>
        <taxon>Noviherbaspirillum</taxon>
    </lineage>
</organism>
<evidence type="ECO:0000313" key="3">
    <source>
        <dbReference type="EMBL" id="RJF97623.1"/>
    </source>
</evidence>
<dbReference type="InterPro" id="IPR051910">
    <property type="entry name" value="ComF/GntX_DNA_util-trans"/>
</dbReference>
<sequence length="248" mass="27243">MPSLLRHWTHTALSRLPAAALPRVCALCSMNAPSGLCDGCQTQFFAQRHHRCRRCAIPLSLNVANDHECGDCLRQPPAFDATIAAVDYAAPADRMVLGLKFAARLELAPICAAMMRDALLTRSDMTLPNFLCAVPLGQQRLAERGFNQALEVARPLSRSLGIRLIPELAFRQRDTHAQARLDPAERQKNVHDAFCLSAKTIDLVRSAHIGIVDDVMTTGQTMHELAVTLKRFGAARVTGIVFARTPQQ</sequence>
<reference evidence="4" key="1">
    <citation type="submission" date="2018-09" db="EMBL/GenBank/DDBJ databases">
        <authorList>
            <person name="Zhu H."/>
        </authorList>
    </citation>
    <scope>NUCLEOTIDE SEQUENCE [LARGE SCALE GENOMIC DNA]</scope>
    <source>
        <strain evidence="4">K1R23-30</strain>
    </source>
</reference>
<comment type="similarity">
    <text evidence="1">Belongs to the ComF/GntX family.</text>
</comment>
<keyword evidence="4" id="KW-1185">Reference proteome</keyword>
<gene>
    <name evidence="3" type="ORF">D3871_03105</name>
</gene>
<evidence type="ECO:0000313" key="4">
    <source>
        <dbReference type="Proteomes" id="UP000265955"/>
    </source>
</evidence>
<dbReference type="CDD" id="cd06223">
    <property type="entry name" value="PRTases_typeI"/>
    <property type="match status" value="1"/>
</dbReference>
<name>A0A3A3FP11_9BURK</name>
<dbReference type="SUPFAM" id="SSF53271">
    <property type="entry name" value="PRTase-like"/>
    <property type="match status" value="1"/>
</dbReference>
<comment type="caution">
    <text evidence="3">The sequence shown here is derived from an EMBL/GenBank/DDBJ whole genome shotgun (WGS) entry which is preliminary data.</text>
</comment>
<dbReference type="InterPro" id="IPR044005">
    <property type="entry name" value="DZR_2"/>
</dbReference>
<dbReference type="EMBL" id="QYUO01000001">
    <property type="protein sequence ID" value="RJF97623.1"/>
    <property type="molecule type" value="Genomic_DNA"/>
</dbReference>
<feature type="domain" description="Double zinc ribbon" evidence="2">
    <location>
        <begin position="20"/>
        <end position="73"/>
    </location>
</feature>
<dbReference type="PANTHER" id="PTHR47505:SF1">
    <property type="entry name" value="DNA UTILIZATION PROTEIN YHGH"/>
    <property type="match status" value="1"/>
</dbReference>
<dbReference type="PANTHER" id="PTHR47505">
    <property type="entry name" value="DNA UTILIZATION PROTEIN YHGH"/>
    <property type="match status" value="1"/>
</dbReference>
<dbReference type="InterPro" id="IPR029057">
    <property type="entry name" value="PRTase-like"/>
</dbReference>
<dbReference type="OrthoDB" id="9793412at2"/>
<protein>
    <submittedName>
        <fullName evidence="3">ComF family protein</fullName>
    </submittedName>
</protein>
<accession>A0A3A3FP11</accession>